<evidence type="ECO:0000256" key="2">
    <source>
        <dbReference type="ARBA" id="ARBA00023141"/>
    </source>
</evidence>
<protein>
    <submittedName>
        <fullName evidence="5">Shikimate dehydrogenase</fullName>
    </submittedName>
</protein>
<evidence type="ECO:0000313" key="5">
    <source>
        <dbReference type="EMBL" id="HCT13968.1"/>
    </source>
</evidence>
<dbReference type="SUPFAM" id="SSF51735">
    <property type="entry name" value="NAD(P)-binding Rossmann-fold domains"/>
    <property type="match status" value="1"/>
</dbReference>
<dbReference type="SUPFAM" id="SSF53223">
    <property type="entry name" value="Aminoacid dehydrogenase-like, N-terminal domain"/>
    <property type="match status" value="1"/>
</dbReference>
<evidence type="ECO:0000259" key="4">
    <source>
        <dbReference type="Pfam" id="PF18317"/>
    </source>
</evidence>
<feature type="domain" description="SDH C-terminal" evidence="4">
    <location>
        <begin position="265"/>
        <end position="294"/>
    </location>
</feature>
<dbReference type="GO" id="GO:0009423">
    <property type="term" value="P:chorismate biosynthetic process"/>
    <property type="evidence" value="ECO:0007669"/>
    <property type="project" value="TreeGrafter"/>
</dbReference>
<reference evidence="5 6" key="1">
    <citation type="journal article" date="2018" name="Nat. Biotechnol.">
        <title>A standardized bacterial taxonomy based on genome phylogeny substantially revises the tree of life.</title>
        <authorList>
            <person name="Parks D.H."/>
            <person name="Chuvochina M."/>
            <person name="Waite D.W."/>
            <person name="Rinke C."/>
            <person name="Skarshewski A."/>
            <person name="Chaumeil P.A."/>
            <person name="Hugenholtz P."/>
        </authorList>
    </citation>
    <scope>NUCLEOTIDE SEQUENCE [LARGE SCALE GENOMIC DNA]</scope>
    <source>
        <strain evidence="5">UBA11247</strain>
    </source>
</reference>
<evidence type="ECO:0000313" key="6">
    <source>
        <dbReference type="Proteomes" id="UP000261739"/>
    </source>
</evidence>
<dbReference type="GO" id="GO:0009073">
    <property type="term" value="P:aromatic amino acid family biosynthetic process"/>
    <property type="evidence" value="ECO:0007669"/>
    <property type="project" value="UniProtKB-KW"/>
</dbReference>
<dbReference type="NCBIfam" id="NF001311">
    <property type="entry name" value="PRK00258.1-3"/>
    <property type="match status" value="1"/>
</dbReference>
<accession>A0A3D4SXF0</accession>
<dbReference type="RefSeq" id="WP_010118677.1">
    <property type="nucleotide sequence ID" value="NZ_DAITTW010000135.1"/>
</dbReference>
<evidence type="ECO:0000259" key="3">
    <source>
        <dbReference type="Pfam" id="PF08501"/>
    </source>
</evidence>
<proteinExistence type="predicted"/>
<organism evidence="5 6">
    <name type="scientific">Corynebacterium nuruki</name>
    <dbReference type="NCBI Taxonomy" id="1032851"/>
    <lineage>
        <taxon>Bacteria</taxon>
        <taxon>Bacillati</taxon>
        <taxon>Actinomycetota</taxon>
        <taxon>Actinomycetes</taxon>
        <taxon>Mycobacteriales</taxon>
        <taxon>Corynebacteriaceae</taxon>
        <taxon>Corynebacterium</taxon>
    </lineage>
</organism>
<comment type="caution">
    <text evidence="5">The sequence shown here is derived from an EMBL/GenBank/DDBJ whole genome shotgun (WGS) entry which is preliminary data.</text>
</comment>
<sequence length="301" mass="30315">MSPAGPAVYSVAEFLDLAATRPADAPLCAVLGRPVAHSLSPVIHRGAADAAGAAVPGSFDYVRVEAGETWELRQLTASAPACVRGFSVTMPGKPVALALADEVTDRAAAVGSANTLIPLGGGRWRAENTDVAGVAACLDAVSGENPLRRAAVVGNGGTARPAVAALAAAGVGHVEVIARSDRALRLRDLVEGYGMTFAWTRLDDPALGEVCAGCDVLVSTVPAAAAAPVAPALARAAAVVDVIYDPYPTDLLAAARTAGRPAADGLLMLAGQGVEQFRLFTGATTSTSAMYSLLKGHLGLG</sequence>
<dbReference type="GO" id="GO:0004764">
    <property type="term" value="F:shikimate 3-dehydrogenase (NADP+) activity"/>
    <property type="evidence" value="ECO:0007669"/>
    <property type="project" value="InterPro"/>
</dbReference>
<dbReference type="Pfam" id="PF08501">
    <property type="entry name" value="Shikimate_dh_N"/>
    <property type="match status" value="1"/>
</dbReference>
<dbReference type="EMBL" id="DQID01000111">
    <property type="protein sequence ID" value="HCT13968.1"/>
    <property type="molecule type" value="Genomic_DNA"/>
</dbReference>
<dbReference type="STRING" id="863239.GCA_000213935_02532"/>
<dbReference type="GO" id="GO:0050661">
    <property type="term" value="F:NADP binding"/>
    <property type="evidence" value="ECO:0007669"/>
    <property type="project" value="TreeGrafter"/>
</dbReference>
<dbReference type="InterPro" id="IPR036291">
    <property type="entry name" value="NAD(P)-bd_dom_sf"/>
</dbReference>
<gene>
    <name evidence="5" type="ORF">DIW82_04010</name>
</gene>
<evidence type="ECO:0000256" key="1">
    <source>
        <dbReference type="ARBA" id="ARBA00004871"/>
    </source>
</evidence>
<dbReference type="PANTHER" id="PTHR21089">
    <property type="entry name" value="SHIKIMATE DEHYDROGENASE"/>
    <property type="match status" value="1"/>
</dbReference>
<keyword evidence="2" id="KW-0057">Aromatic amino acid biosynthesis</keyword>
<keyword evidence="2" id="KW-0028">Amino-acid biosynthesis</keyword>
<dbReference type="GO" id="GO:0019632">
    <property type="term" value="P:shikimate metabolic process"/>
    <property type="evidence" value="ECO:0007669"/>
    <property type="project" value="TreeGrafter"/>
</dbReference>
<dbReference type="Proteomes" id="UP000261739">
    <property type="component" value="Unassembled WGS sequence"/>
</dbReference>
<comment type="pathway">
    <text evidence="1">Metabolic intermediate biosynthesis; chorismate biosynthesis; chorismate from D-erythrose 4-phosphate and phosphoenolpyruvate: step 4/7.</text>
</comment>
<dbReference type="Gene3D" id="3.40.50.720">
    <property type="entry name" value="NAD(P)-binding Rossmann-like Domain"/>
    <property type="match status" value="1"/>
</dbReference>
<dbReference type="PANTHER" id="PTHR21089:SF1">
    <property type="entry name" value="BIFUNCTIONAL 3-DEHYDROQUINATE DEHYDRATASE_SHIKIMATE DEHYDROGENASE, CHLOROPLASTIC"/>
    <property type="match status" value="1"/>
</dbReference>
<dbReference type="InterPro" id="IPR041121">
    <property type="entry name" value="SDH_C"/>
</dbReference>
<dbReference type="GO" id="GO:0005829">
    <property type="term" value="C:cytosol"/>
    <property type="evidence" value="ECO:0007669"/>
    <property type="project" value="TreeGrafter"/>
</dbReference>
<dbReference type="Pfam" id="PF18317">
    <property type="entry name" value="SDH_C"/>
    <property type="match status" value="1"/>
</dbReference>
<dbReference type="InterPro" id="IPR046346">
    <property type="entry name" value="Aminoacid_DH-like_N_sf"/>
</dbReference>
<dbReference type="InterPro" id="IPR022893">
    <property type="entry name" value="Shikimate_DH_fam"/>
</dbReference>
<dbReference type="AlphaFoldDB" id="A0A3D4SXF0"/>
<name>A0A3D4SXF0_9CORY</name>
<dbReference type="Gene3D" id="3.40.50.10860">
    <property type="entry name" value="Leucine Dehydrogenase, chain A, domain 1"/>
    <property type="match status" value="1"/>
</dbReference>
<feature type="domain" description="Shikimate dehydrogenase substrate binding N-terminal" evidence="3">
    <location>
        <begin position="30"/>
        <end position="116"/>
    </location>
</feature>
<dbReference type="InterPro" id="IPR013708">
    <property type="entry name" value="Shikimate_DH-bd_N"/>
</dbReference>